<feature type="transmembrane region" description="Helical" evidence="6">
    <location>
        <begin position="362"/>
        <end position="384"/>
    </location>
</feature>
<dbReference type="GO" id="GO:0022857">
    <property type="term" value="F:transmembrane transporter activity"/>
    <property type="evidence" value="ECO:0007669"/>
    <property type="project" value="InterPro"/>
</dbReference>
<dbReference type="SUPFAM" id="SSF103473">
    <property type="entry name" value="MFS general substrate transporter"/>
    <property type="match status" value="1"/>
</dbReference>
<feature type="transmembrane region" description="Helical" evidence="6">
    <location>
        <begin position="270"/>
        <end position="290"/>
    </location>
</feature>
<keyword evidence="5 6" id="KW-0472">Membrane</keyword>
<feature type="transmembrane region" description="Helical" evidence="6">
    <location>
        <begin position="42"/>
        <end position="62"/>
    </location>
</feature>
<evidence type="ECO:0000256" key="4">
    <source>
        <dbReference type="ARBA" id="ARBA00022989"/>
    </source>
</evidence>
<gene>
    <name evidence="8" type="primary">pbuE_2</name>
    <name evidence="8" type="ORF">RS86_02637</name>
</gene>
<feature type="transmembrane region" description="Helical" evidence="6">
    <location>
        <begin position="69"/>
        <end position="96"/>
    </location>
</feature>
<dbReference type="InterPro" id="IPR011701">
    <property type="entry name" value="MFS"/>
</dbReference>
<comment type="subcellular location">
    <subcellularLocation>
        <location evidence="1">Cell membrane</location>
        <topology evidence="1">Multi-pass membrane protein</topology>
    </subcellularLocation>
</comment>
<reference evidence="8 9" key="1">
    <citation type="submission" date="2015-02" db="EMBL/GenBank/DDBJ databases">
        <title>Draft genome sequences of ten Microbacterium spp. with emphasis on heavy metal contaminated environments.</title>
        <authorList>
            <person name="Corretto E."/>
        </authorList>
    </citation>
    <scope>NUCLEOTIDE SEQUENCE [LARGE SCALE GENOMIC DNA]</scope>
    <source>
        <strain evidence="8 9">ARN176</strain>
    </source>
</reference>
<dbReference type="AlphaFoldDB" id="A0A0F0LG90"/>
<feature type="transmembrane region" description="Helical" evidence="6">
    <location>
        <begin position="129"/>
        <end position="150"/>
    </location>
</feature>
<feature type="transmembrane region" description="Helical" evidence="6">
    <location>
        <begin position="240"/>
        <end position="263"/>
    </location>
</feature>
<organism evidence="8 9">
    <name type="scientific">Microbacterium azadirachtae</name>
    <dbReference type="NCBI Taxonomy" id="582680"/>
    <lineage>
        <taxon>Bacteria</taxon>
        <taxon>Bacillati</taxon>
        <taxon>Actinomycetota</taxon>
        <taxon>Actinomycetes</taxon>
        <taxon>Micrococcales</taxon>
        <taxon>Microbacteriaceae</taxon>
        <taxon>Microbacterium</taxon>
    </lineage>
</organism>
<evidence type="ECO:0000256" key="5">
    <source>
        <dbReference type="ARBA" id="ARBA00023136"/>
    </source>
</evidence>
<feature type="transmembrane region" description="Helical" evidence="6">
    <location>
        <begin position="206"/>
        <end position="228"/>
    </location>
</feature>
<accession>A0A0F0LG90</accession>
<feature type="transmembrane region" description="Helical" evidence="6">
    <location>
        <begin position="296"/>
        <end position="320"/>
    </location>
</feature>
<dbReference type="PATRIC" id="fig|582680.6.peg.2707"/>
<dbReference type="RefSeq" id="WP_045272713.1">
    <property type="nucleotide sequence ID" value="NZ_JYIX01000037.1"/>
</dbReference>
<evidence type="ECO:0000256" key="3">
    <source>
        <dbReference type="ARBA" id="ARBA00022692"/>
    </source>
</evidence>
<keyword evidence="9" id="KW-1185">Reference proteome</keyword>
<dbReference type="Proteomes" id="UP000033740">
    <property type="component" value="Unassembled WGS sequence"/>
</dbReference>
<dbReference type="PROSITE" id="PS50850">
    <property type="entry name" value="MFS"/>
    <property type="match status" value="1"/>
</dbReference>
<evidence type="ECO:0000256" key="6">
    <source>
        <dbReference type="SAM" id="Phobius"/>
    </source>
</evidence>
<dbReference type="CDD" id="cd17324">
    <property type="entry name" value="MFS_NepI_like"/>
    <property type="match status" value="1"/>
</dbReference>
<dbReference type="Pfam" id="PF07690">
    <property type="entry name" value="MFS_1"/>
    <property type="match status" value="1"/>
</dbReference>
<comment type="caution">
    <text evidence="8">The sequence shown here is derived from an EMBL/GenBank/DDBJ whole genome shotgun (WGS) entry which is preliminary data.</text>
</comment>
<evidence type="ECO:0000256" key="2">
    <source>
        <dbReference type="ARBA" id="ARBA00022475"/>
    </source>
</evidence>
<dbReference type="EMBL" id="JYIX01000037">
    <property type="protein sequence ID" value="KJL32168.1"/>
    <property type="molecule type" value="Genomic_DNA"/>
</dbReference>
<dbReference type="NCBIfam" id="NF033135">
    <property type="entry name" value="cmx_cmrA"/>
    <property type="match status" value="1"/>
</dbReference>
<sequence length="392" mass="39211">MPFALYLLALAVFVMGTSEFMLAGLLPAIATELDVSVGTAGLLNSAFAVGMVVGAPVMAAFARRWPPRLTLIACLLVFAGSHVIAALTPAFSLLLITRVLGALGNAGFLAVALSPATTLVPADQKGRALSILLSGTTIATVAGVPAGALLGTALGWRATFWSIVILCIPAVFGIIRGIPRNAGQAAAGGSALRLRAELTALATPRLILAMTLGALINGGTFAAFTFFAPVVTGTAGLAEGWVSVALVMFGIGSFLGVTIAGRLSDRRPGVVLAIGGPLLLTGWILLASVASHPVAFFVLLLIQGFLSFGVGSTVIARVLYAASGAPTMGGSYATAALNAGAAAGPALGAFGLTMGAGLSAPIWIAAALTAVALLVMCFTGRALLTTAGEARE</sequence>
<dbReference type="STRING" id="582680.RS86_02637"/>
<name>A0A0F0LG90_9MICO</name>
<feature type="domain" description="Major facilitator superfamily (MFS) profile" evidence="7">
    <location>
        <begin position="4"/>
        <end position="384"/>
    </location>
</feature>
<protein>
    <submittedName>
        <fullName evidence="8">Purine efflux pump PbuE</fullName>
    </submittedName>
</protein>
<feature type="transmembrane region" description="Helical" evidence="6">
    <location>
        <begin position="332"/>
        <end position="356"/>
    </location>
</feature>
<proteinExistence type="predicted"/>
<dbReference type="PANTHER" id="PTHR43124:SF3">
    <property type="entry name" value="CHLORAMPHENICOL EFFLUX PUMP RV0191"/>
    <property type="match status" value="1"/>
</dbReference>
<dbReference type="GO" id="GO:0005886">
    <property type="term" value="C:plasma membrane"/>
    <property type="evidence" value="ECO:0007669"/>
    <property type="project" value="UniProtKB-SubCell"/>
</dbReference>
<dbReference type="PANTHER" id="PTHR43124">
    <property type="entry name" value="PURINE EFFLUX PUMP PBUE"/>
    <property type="match status" value="1"/>
</dbReference>
<keyword evidence="2" id="KW-1003">Cell membrane</keyword>
<evidence type="ECO:0000313" key="8">
    <source>
        <dbReference type="EMBL" id="KJL32168.1"/>
    </source>
</evidence>
<dbReference type="Gene3D" id="1.20.1250.20">
    <property type="entry name" value="MFS general substrate transporter like domains"/>
    <property type="match status" value="1"/>
</dbReference>
<dbReference type="InterPro" id="IPR020846">
    <property type="entry name" value="MFS_dom"/>
</dbReference>
<dbReference type="InterPro" id="IPR050189">
    <property type="entry name" value="MFS_Efflux_Transporters"/>
</dbReference>
<evidence type="ECO:0000259" key="7">
    <source>
        <dbReference type="PROSITE" id="PS50850"/>
    </source>
</evidence>
<dbReference type="InterPro" id="IPR036259">
    <property type="entry name" value="MFS_trans_sf"/>
</dbReference>
<feature type="transmembrane region" description="Helical" evidence="6">
    <location>
        <begin position="102"/>
        <end position="122"/>
    </location>
</feature>
<feature type="transmembrane region" description="Helical" evidence="6">
    <location>
        <begin position="156"/>
        <end position="175"/>
    </location>
</feature>
<keyword evidence="4 6" id="KW-1133">Transmembrane helix</keyword>
<keyword evidence="3 6" id="KW-0812">Transmembrane</keyword>
<evidence type="ECO:0000256" key="1">
    <source>
        <dbReference type="ARBA" id="ARBA00004651"/>
    </source>
</evidence>
<evidence type="ECO:0000313" key="9">
    <source>
        <dbReference type="Proteomes" id="UP000033740"/>
    </source>
</evidence>